<keyword evidence="6" id="KW-1185">Reference proteome</keyword>
<reference evidence="4 5" key="3">
    <citation type="submission" date="2020-08" db="EMBL/GenBank/DDBJ databases">
        <title>Genomic Encyclopedia of Type Strains, Phase IV (KMG-IV): sequencing the most valuable type-strain genomes for metagenomic binning, comparative biology and taxonomic classification.</title>
        <authorList>
            <person name="Goeker M."/>
        </authorList>
    </citation>
    <scope>NUCLEOTIDE SEQUENCE [LARGE SCALE GENOMIC DNA]</scope>
    <source>
        <strain evidence="4 5">DSM 27521</strain>
    </source>
</reference>
<feature type="domain" description="Glycosyltransferase subfamily 4-like N-terminal" evidence="2">
    <location>
        <begin position="136"/>
        <end position="202"/>
    </location>
</feature>
<evidence type="ECO:0000313" key="6">
    <source>
        <dbReference type="Proteomes" id="UP000619376"/>
    </source>
</evidence>
<dbReference type="InterPro" id="IPR028098">
    <property type="entry name" value="Glyco_trans_4-like_N"/>
</dbReference>
<dbReference type="Gene3D" id="3.40.50.2000">
    <property type="entry name" value="Glycogen Phosphorylase B"/>
    <property type="match status" value="2"/>
</dbReference>
<evidence type="ECO:0000313" key="3">
    <source>
        <dbReference type="EMBL" id="GHF36071.1"/>
    </source>
</evidence>
<gene>
    <name evidence="3" type="ORF">GCM10017781_10810</name>
    <name evidence="4" type="ORF">HNQ07_001379</name>
</gene>
<reference evidence="3" key="1">
    <citation type="journal article" date="2014" name="Int. J. Syst. Evol. Microbiol.">
        <title>Complete genome of a new Firmicutes species belonging to the dominant human colonic microbiota ('Ruminococcus bicirculans') reveals two chromosomes and a selective capacity to utilize plant glucans.</title>
        <authorList>
            <consortium name="NISC Comparative Sequencing Program"/>
            <person name="Wegmann U."/>
            <person name="Louis P."/>
            <person name="Goesmann A."/>
            <person name="Henrissat B."/>
            <person name="Duncan S.H."/>
            <person name="Flint H.J."/>
        </authorList>
    </citation>
    <scope>NUCLEOTIDE SEQUENCE</scope>
    <source>
        <strain evidence="3">CGMCC 1.18437</strain>
    </source>
</reference>
<dbReference type="RefSeq" id="WP_184110169.1">
    <property type="nucleotide sequence ID" value="NZ_BNAJ01000002.1"/>
</dbReference>
<dbReference type="PANTHER" id="PTHR45947:SF13">
    <property type="entry name" value="TRANSFERASE"/>
    <property type="match status" value="1"/>
</dbReference>
<dbReference type="Proteomes" id="UP000619376">
    <property type="component" value="Unassembled WGS sequence"/>
</dbReference>
<organism evidence="4 5">
    <name type="scientific">Deinococcus metalli</name>
    <dbReference type="NCBI Taxonomy" id="1141878"/>
    <lineage>
        <taxon>Bacteria</taxon>
        <taxon>Thermotogati</taxon>
        <taxon>Deinococcota</taxon>
        <taxon>Deinococci</taxon>
        <taxon>Deinococcales</taxon>
        <taxon>Deinococcaceae</taxon>
        <taxon>Deinococcus</taxon>
    </lineage>
</organism>
<dbReference type="InterPro" id="IPR001296">
    <property type="entry name" value="Glyco_trans_1"/>
</dbReference>
<accession>A0A7W8NR98</accession>
<reference evidence="6" key="2">
    <citation type="journal article" date="2019" name="Int. J. Syst. Evol. Microbiol.">
        <title>The Global Catalogue of Microorganisms (GCM) 10K type strain sequencing project: providing services to taxonomists for standard genome sequencing and annotation.</title>
        <authorList>
            <consortium name="The Broad Institute Genomics Platform"/>
            <consortium name="The Broad Institute Genome Sequencing Center for Infectious Disease"/>
            <person name="Wu L."/>
            <person name="Ma J."/>
        </authorList>
    </citation>
    <scope>NUCLEOTIDE SEQUENCE [LARGE SCALE GENOMIC DNA]</scope>
    <source>
        <strain evidence="6">CGMCC 1.18437</strain>
    </source>
</reference>
<evidence type="ECO:0000259" key="1">
    <source>
        <dbReference type="Pfam" id="PF00534"/>
    </source>
</evidence>
<dbReference type="Pfam" id="PF13439">
    <property type="entry name" value="Glyco_transf_4"/>
    <property type="match status" value="1"/>
</dbReference>
<dbReference type="PANTHER" id="PTHR45947">
    <property type="entry name" value="SULFOQUINOVOSYL TRANSFERASE SQD2"/>
    <property type="match status" value="1"/>
</dbReference>
<dbReference type="Pfam" id="PF00534">
    <property type="entry name" value="Glycos_transf_1"/>
    <property type="match status" value="1"/>
</dbReference>
<keyword evidence="4" id="KW-0808">Transferase</keyword>
<evidence type="ECO:0000313" key="4">
    <source>
        <dbReference type="EMBL" id="MBB5375922.1"/>
    </source>
</evidence>
<feature type="domain" description="Glycosyl transferase family 1" evidence="1">
    <location>
        <begin position="214"/>
        <end position="348"/>
    </location>
</feature>
<protein>
    <submittedName>
        <fullName evidence="3">Glycosyl transferase family 1</fullName>
    </submittedName>
    <submittedName>
        <fullName evidence="4">Glycosyltransferase involved in cell wall biosynthesis</fullName>
    </submittedName>
</protein>
<dbReference type="EMBL" id="JACHFK010000002">
    <property type="protein sequence ID" value="MBB5375922.1"/>
    <property type="molecule type" value="Genomic_DNA"/>
</dbReference>
<dbReference type="Proteomes" id="UP000539473">
    <property type="component" value="Unassembled WGS sequence"/>
</dbReference>
<dbReference type="AlphaFoldDB" id="A0A7W8NR98"/>
<dbReference type="CDD" id="cd03801">
    <property type="entry name" value="GT4_PimA-like"/>
    <property type="match status" value="1"/>
</dbReference>
<proteinExistence type="predicted"/>
<dbReference type="SUPFAM" id="SSF53756">
    <property type="entry name" value="UDP-Glycosyltransferase/glycogen phosphorylase"/>
    <property type="match status" value="1"/>
</dbReference>
<name>A0A7W8NR98_9DEIO</name>
<dbReference type="InterPro" id="IPR050194">
    <property type="entry name" value="Glycosyltransferase_grp1"/>
</dbReference>
<comment type="caution">
    <text evidence="4">The sequence shown here is derived from an EMBL/GenBank/DDBJ whole genome shotgun (WGS) entry which is preliminary data.</text>
</comment>
<evidence type="ECO:0000259" key="2">
    <source>
        <dbReference type="Pfam" id="PF13439"/>
    </source>
</evidence>
<dbReference type="EMBL" id="BNAJ01000002">
    <property type="protein sequence ID" value="GHF36071.1"/>
    <property type="molecule type" value="Genomic_DNA"/>
</dbReference>
<reference evidence="3" key="4">
    <citation type="submission" date="2024-05" db="EMBL/GenBank/DDBJ databases">
        <authorList>
            <person name="Sun Q."/>
            <person name="Zhou Y."/>
        </authorList>
    </citation>
    <scope>NUCLEOTIDE SEQUENCE</scope>
    <source>
        <strain evidence="3">CGMCC 1.18437</strain>
    </source>
</reference>
<dbReference type="GO" id="GO:0016757">
    <property type="term" value="F:glycosyltransferase activity"/>
    <property type="evidence" value="ECO:0007669"/>
    <property type="project" value="InterPro"/>
</dbReference>
<evidence type="ECO:0000313" key="5">
    <source>
        <dbReference type="Proteomes" id="UP000539473"/>
    </source>
</evidence>
<sequence length="390" mass="42798">MKVVMAHTFYKQKGGEDESYRAEARLLEDHGHHVVRYERHNRELDGLPAAQIALKTLWNAQSAREVGLVAADAGADVVHFQNTFPLMSPAVYSAARRRGAAVVQALRNYRHSCVNGLLFRDGHLCESCSGRSFALPGIQHRCYRHSTVGSAVVATMQSTHKLLRTYERHVDLFIAVSGFVRQKYIEFGIDPDRIVVKPNFVYPDPGAQLAPGSYALFVGRLSAEKGVRRLVEVWLRERPGLDLRIVGDGAERGDLEALAGSDARISFLGGLSLPQTYAQIAGAAFVVVPSEWYEPFGRTAIEGLAHGTPVVCSAIGGLAEIVEDGVTGFTFEAGDAESMTAALRRAVSRVDDGQLRVNARAAYERSYSPQANYEILMSAYHHAADHRARH</sequence>